<reference evidence="11 13" key="2">
    <citation type="submission" date="2018-07" db="EMBL/GenBank/DDBJ databases">
        <title>Draft Genome Assemblies for Five Robust Yarrowia lipolytica Strains Exhibiting High Lipid Production and Pentose Sugar Utilization and Sugar Alcohol Secretion from Undetoxified Lignocellulosic Biomass Hydrolysates.</title>
        <authorList>
            <consortium name="DOE Joint Genome Institute"/>
            <person name="Walker C."/>
            <person name="Ryu S."/>
            <person name="Na H."/>
            <person name="Zane M."/>
            <person name="LaButti K."/>
            <person name="Lipzen A."/>
            <person name="Haridas S."/>
            <person name="Barry K."/>
            <person name="Grigoriev I.V."/>
            <person name="Quarterman J."/>
            <person name="Slininger P."/>
            <person name="Dien B."/>
            <person name="Trinh C.T."/>
        </authorList>
    </citation>
    <scope>NUCLEOTIDE SEQUENCE [LARGE SCALE GENOMIC DNA]</scope>
    <source>
        <strain evidence="11 13">YB392</strain>
    </source>
</reference>
<dbReference type="FunFam" id="2.30.250.10:FF:000001">
    <property type="entry name" value="Aspartyl aminopeptidase 1"/>
    <property type="match status" value="1"/>
</dbReference>
<keyword evidence="8 9" id="KW-0482">Metalloprotease</keyword>
<evidence type="ECO:0000256" key="5">
    <source>
        <dbReference type="ARBA" id="ARBA00022723"/>
    </source>
</evidence>
<dbReference type="SUPFAM" id="SSF53187">
    <property type="entry name" value="Zn-dependent exopeptidases"/>
    <property type="match status" value="1"/>
</dbReference>
<proteinExistence type="inferred from homology"/>
<dbReference type="PANTHER" id="PTHR28570:SF4">
    <property type="entry name" value="VACUOLAR AMINOPEPTIDASE 1"/>
    <property type="match status" value="1"/>
</dbReference>
<dbReference type="GeneID" id="2909472"/>
<comment type="similarity">
    <text evidence="2 9">Belongs to the peptidase M18 family.</text>
</comment>
<evidence type="ECO:0000256" key="6">
    <source>
        <dbReference type="ARBA" id="ARBA00022801"/>
    </source>
</evidence>
<keyword evidence="6 9" id="KW-0378">Hydrolase</keyword>
<dbReference type="GO" id="GO:0070006">
    <property type="term" value="F:metalloaminopeptidase activity"/>
    <property type="evidence" value="ECO:0007669"/>
    <property type="project" value="TreeGrafter"/>
</dbReference>
<dbReference type="SUPFAM" id="SSF101821">
    <property type="entry name" value="Aminopeptidase/glucanase lid domain"/>
    <property type="match status" value="1"/>
</dbReference>
<dbReference type="KEGG" id="yli:2909472"/>
<dbReference type="Proteomes" id="UP000182444">
    <property type="component" value="Chromosome 1C"/>
</dbReference>
<evidence type="ECO:0000313" key="13">
    <source>
        <dbReference type="Proteomes" id="UP000256601"/>
    </source>
</evidence>
<evidence type="ECO:0000256" key="7">
    <source>
        <dbReference type="ARBA" id="ARBA00022833"/>
    </source>
</evidence>
<evidence type="ECO:0000256" key="4">
    <source>
        <dbReference type="ARBA" id="ARBA00022670"/>
    </source>
</evidence>
<dbReference type="InterPro" id="IPR001948">
    <property type="entry name" value="Peptidase_M18"/>
</dbReference>
<reference evidence="10 12" key="1">
    <citation type="journal article" date="2016" name="PLoS ONE">
        <title>Sequence Assembly of Yarrowia lipolytica Strain W29/CLIB89 Shows Transposable Element Diversity.</title>
        <authorList>
            <person name="Magnan C."/>
            <person name="Yu J."/>
            <person name="Chang I."/>
            <person name="Jahn E."/>
            <person name="Kanomata Y."/>
            <person name="Wu J."/>
            <person name="Zeller M."/>
            <person name="Oakes M."/>
            <person name="Baldi P."/>
            <person name="Sandmeyer S."/>
        </authorList>
    </citation>
    <scope>NUCLEOTIDE SEQUENCE [LARGE SCALE GENOMIC DNA]</scope>
    <source>
        <strain evidence="10">CLIB89</strain>
        <strain evidence="12">CLIB89(W29)</strain>
    </source>
</reference>
<comment type="cofactor">
    <cofactor evidence="1">
        <name>Zn(2+)</name>
        <dbReference type="ChEBI" id="CHEBI:29105"/>
    </cofactor>
</comment>
<evidence type="ECO:0000256" key="9">
    <source>
        <dbReference type="RuleBase" id="RU004386"/>
    </source>
</evidence>
<evidence type="ECO:0000256" key="1">
    <source>
        <dbReference type="ARBA" id="ARBA00001947"/>
    </source>
</evidence>
<evidence type="ECO:0000256" key="8">
    <source>
        <dbReference type="ARBA" id="ARBA00023049"/>
    </source>
</evidence>
<evidence type="ECO:0000313" key="10">
    <source>
        <dbReference type="EMBL" id="AOW02642.1"/>
    </source>
</evidence>
<dbReference type="PRINTS" id="PR00932">
    <property type="entry name" value="AMINO1PTASE"/>
</dbReference>
<dbReference type="GO" id="GO:0000324">
    <property type="term" value="C:fungal-type vacuole"/>
    <property type="evidence" value="ECO:0007669"/>
    <property type="project" value="TreeGrafter"/>
</dbReference>
<dbReference type="GO" id="GO:0006508">
    <property type="term" value="P:proteolysis"/>
    <property type="evidence" value="ECO:0007669"/>
    <property type="project" value="UniProtKB-KW"/>
</dbReference>
<dbReference type="EMBL" id="KZ859154">
    <property type="protein sequence ID" value="RDW22770.1"/>
    <property type="molecule type" value="Genomic_DNA"/>
</dbReference>
<accession>A0A1H6PIZ9</accession>
<keyword evidence="5 9" id="KW-0479">Metal-binding</keyword>
<dbReference type="Gene3D" id="3.40.630.10">
    <property type="entry name" value="Zn peptidases"/>
    <property type="match status" value="1"/>
</dbReference>
<evidence type="ECO:0000313" key="12">
    <source>
        <dbReference type="Proteomes" id="UP000182444"/>
    </source>
</evidence>
<dbReference type="VEuPathDB" id="FungiDB:YALI0_C10494g"/>
<dbReference type="Gene3D" id="2.30.250.10">
    <property type="entry name" value="Aminopeptidase i, Domain 2"/>
    <property type="match status" value="1"/>
</dbReference>
<dbReference type="NCBIfam" id="NF002759">
    <property type="entry name" value="PRK02813.1"/>
    <property type="match status" value="1"/>
</dbReference>
<protein>
    <submittedName>
        <fullName evidence="11">Peptidase M18</fullName>
    </submittedName>
</protein>
<dbReference type="AlphaFoldDB" id="A0A1H6PIZ9"/>
<dbReference type="GO" id="GO:0008270">
    <property type="term" value="F:zinc ion binding"/>
    <property type="evidence" value="ECO:0007669"/>
    <property type="project" value="InterPro"/>
</dbReference>
<keyword evidence="4 9" id="KW-0645">Protease</keyword>
<dbReference type="VEuPathDB" id="FungiDB:YALI1_C14787g"/>
<keyword evidence="7 9" id="KW-0862">Zinc</keyword>
<dbReference type="InterPro" id="IPR023358">
    <property type="entry name" value="Peptidase_M18_dom2"/>
</dbReference>
<dbReference type="eggNOG" id="KOG2596">
    <property type="taxonomic scope" value="Eukaryota"/>
</dbReference>
<dbReference type="Proteomes" id="UP000256601">
    <property type="component" value="Unassembled WGS sequence"/>
</dbReference>
<evidence type="ECO:0000313" key="11">
    <source>
        <dbReference type="EMBL" id="RDW22770.1"/>
    </source>
</evidence>
<keyword evidence="3 9" id="KW-0031">Aminopeptidase</keyword>
<dbReference type="OMA" id="DWPIAKI"/>
<sequence length="493" mass="54451">MRTRQTPRTPVRETASLPDMDSLSLKDDCARAKRFCDFMDTSPTTYHAVHYLSKDLENAGFRPLNERDSWEDEFHTHDKFYVTRNGSSIIAFVVGKDWTPGNGAGVVGTHIDALCAKVKPISKKTPVDGYTLLGAAPYSGAFSDTWWDRDLGIAGRIICRDGNNKVTSKLVHVPYPIARIPTLAPHFGAPANPPFNKETQMTPVIGLTSSKEISEPTEDEKLSPLVGKHSIDLLRTLSKHSGVAVKDMLQMDMELFDTQKAALGGLNQDFIFCPRIDDKVCTYTAVQGFIESVPDMDPRALNIVVCFDNEEVGSNTRQGAQGGLLESVVERVISHGMDASVANLAEEYKRKTYANSFFCSADVNHAVNPNFSNIYLEHHKPQLNYGMTLAVDPNAHMTTDAVSLGFIEEVARRGKNKTQYFQIRNDSRSGGTIGPYISSSTGMRSIDLGIAQLSMHSIRATIGSKDVALGTKFFKNFYELWFGVDEEFNKGGI</sequence>
<gene>
    <name evidence="11" type="ORF">B0I71DRAFT_137030</name>
    <name evidence="10" type="ORF">YALI1_C14787g</name>
</gene>
<dbReference type="PANTHER" id="PTHR28570">
    <property type="entry name" value="ASPARTYL AMINOPEPTIDASE"/>
    <property type="match status" value="1"/>
</dbReference>
<dbReference type="OrthoDB" id="9880441at2759"/>
<evidence type="ECO:0000256" key="3">
    <source>
        <dbReference type="ARBA" id="ARBA00022438"/>
    </source>
</evidence>
<organism evidence="10 12">
    <name type="scientific">Yarrowia lipolytica</name>
    <name type="common">Candida lipolytica</name>
    <dbReference type="NCBI Taxonomy" id="4952"/>
    <lineage>
        <taxon>Eukaryota</taxon>
        <taxon>Fungi</taxon>
        <taxon>Dikarya</taxon>
        <taxon>Ascomycota</taxon>
        <taxon>Saccharomycotina</taxon>
        <taxon>Dipodascomycetes</taxon>
        <taxon>Dipodascales</taxon>
        <taxon>Dipodascales incertae sedis</taxon>
        <taxon>Yarrowia</taxon>
    </lineage>
</organism>
<evidence type="ECO:0000256" key="2">
    <source>
        <dbReference type="ARBA" id="ARBA00008290"/>
    </source>
</evidence>
<name>A0A1H6PIZ9_YARLL</name>
<dbReference type="CDD" id="cd05658">
    <property type="entry name" value="M18_DAP"/>
    <property type="match status" value="1"/>
</dbReference>
<dbReference type="RefSeq" id="XP_501681.1">
    <property type="nucleotide sequence ID" value="XM_501681.1"/>
</dbReference>
<dbReference type="Pfam" id="PF02127">
    <property type="entry name" value="Peptidase_M18"/>
    <property type="match status" value="1"/>
</dbReference>
<dbReference type="EMBL" id="CP017555">
    <property type="protein sequence ID" value="AOW02642.1"/>
    <property type="molecule type" value="Genomic_DNA"/>
</dbReference>